<dbReference type="PROSITE" id="PS50977">
    <property type="entry name" value="HTH_TETR_2"/>
    <property type="match status" value="1"/>
</dbReference>
<dbReference type="PANTHER" id="PTHR30055:SF234">
    <property type="entry name" value="HTH-TYPE TRANSCRIPTIONAL REGULATOR BETI"/>
    <property type="match status" value="1"/>
</dbReference>
<dbReference type="EMBL" id="JAPDOD010000012">
    <property type="protein sequence ID" value="MDA0161456.1"/>
    <property type="molecule type" value="Genomic_DNA"/>
</dbReference>
<gene>
    <name evidence="6" type="ORF">OM076_14355</name>
</gene>
<name>A0A9X3MTA1_9ACTN</name>
<evidence type="ECO:0000256" key="1">
    <source>
        <dbReference type="ARBA" id="ARBA00023015"/>
    </source>
</evidence>
<proteinExistence type="predicted"/>
<evidence type="ECO:0000259" key="5">
    <source>
        <dbReference type="PROSITE" id="PS50977"/>
    </source>
</evidence>
<dbReference type="InterPro" id="IPR001647">
    <property type="entry name" value="HTH_TetR"/>
</dbReference>
<feature type="DNA-binding region" description="H-T-H motif" evidence="4">
    <location>
        <begin position="46"/>
        <end position="65"/>
    </location>
</feature>
<comment type="caution">
    <text evidence="6">The sequence shown here is derived from an EMBL/GenBank/DDBJ whole genome shotgun (WGS) entry which is preliminary data.</text>
</comment>
<dbReference type="AlphaFoldDB" id="A0A9X3MTA1"/>
<dbReference type="Pfam" id="PF00440">
    <property type="entry name" value="TetR_N"/>
    <property type="match status" value="1"/>
</dbReference>
<dbReference type="SUPFAM" id="SSF46689">
    <property type="entry name" value="Homeodomain-like"/>
    <property type="match status" value="1"/>
</dbReference>
<dbReference type="GO" id="GO:0000976">
    <property type="term" value="F:transcription cis-regulatory region binding"/>
    <property type="evidence" value="ECO:0007669"/>
    <property type="project" value="TreeGrafter"/>
</dbReference>
<dbReference type="PRINTS" id="PR00455">
    <property type="entry name" value="HTHTETR"/>
</dbReference>
<feature type="domain" description="HTH tetR-type" evidence="5">
    <location>
        <begin position="23"/>
        <end position="83"/>
    </location>
</feature>
<protein>
    <submittedName>
        <fullName evidence="6">TetR family transcriptional regulator</fullName>
    </submittedName>
</protein>
<dbReference type="InterPro" id="IPR009057">
    <property type="entry name" value="Homeodomain-like_sf"/>
</dbReference>
<evidence type="ECO:0000313" key="7">
    <source>
        <dbReference type="Proteomes" id="UP001149140"/>
    </source>
</evidence>
<keyword evidence="1" id="KW-0805">Transcription regulation</keyword>
<dbReference type="Gene3D" id="1.10.357.10">
    <property type="entry name" value="Tetracycline Repressor, domain 2"/>
    <property type="match status" value="1"/>
</dbReference>
<keyword evidence="7" id="KW-1185">Reference proteome</keyword>
<dbReference type="InterPro" id="IPR050109">
    <property type="entry name" value="HTH-type_TetR-like_transc_reg"/>
</dbReference>
<evidence type="ECO:0000313" key="6">
    <source>
        <dbReference type="EMBL" id="MDA0161456.1"/>
    </source>
</evidence>
<dbReference type="GO" id="GO:0003700">
    <property type="term" value="F:DNA-binding transcription factor activity"/>
    <property type="evidence" value="ECO:0007669"/>
    <property type="project" value="TreeGrafter"/>
</dbReference>
<evidence type="ECO:0000256" key="3">
    <source>
        <dbReference type="ARBA" id="ARBA00023163"/>
    </source>
</evidence>
<evidence type="ECO:0000256" key="4">
    <source>
        <dbReference type="PROSITE-ProRule" id="PRU00335"/>
    </source>
</evidence>
<keyword evidence="3" id="KW-0804">Transcription</keyword>
<sequence>MAINLTLSINFLSMYGLRERKKAATRAAISDVATRLFEARGFEAVTVADIAAAADVSKKTVFNYFPAKEDLFFDAEDAVRDALVAAAPGSVRPLLLGGPMLGSTACTWRDFSGDLYEGMRIWSATEHASPALTARRLVITQSWVEPLSAASGSEAWAAMFVGIVNLRNATFATALLEHRAPRTIQRRLRTVVGGALDALDRAFA</sequence>
<organism evidence="6 7">
    <name type="scientific">Solirubrobacter ginsenosidimutans</name>
    <dbReference type="NCBI Taxonomy" id="490573"/>
    <lineage>
        <taxon>Bacteria</taxon>
        <taxon>Bacillati</taxon>
        <taxon>Actinomycetota</taxon>
        <taxon>Thermoleophilia</taxon>
        <taxon>Solirubrobacterales</taxon>
        <taxon>Solirubrobacteraceae</taxon>
        <taxon>Solirubrobacter</taxon>
    </lineage>
</organism>
<reference evidence="6" key="1">
    <citation type="submission" date="2022-10" db="EMBL/GenBank/DDBJ databases">
        <title>The WGS of Solirubrobacter ginsenosidimutans DSM 21036.</title>
        <authorList>
            <person name="Jiang Z."/>
        </authorList>
    </citation>
    <scope>NUCLEOTIDE SEQUENCE</scope>
    <source>
        <strain evidence="6">DSM 21036</strain>
    </source>
</reference>
<keyword evidence="2 4" id="KW-0238">DNA-binding</keyword>
<dbReference type="RefSeq" id="WP_270040668.1">
    <property type="nucleotide sequence ID" value="NZ_JAPDOD010000012.1"/>
</dbReference>
<dbReference type="PANTHER" id="PTHR30055">
    <property type="entry name" value="HTH-TYPE TRANSCRIPTIONAL REGULATOR RUTR"/>
    <property type="match status" value="1"/>
</dbReference>
<dbReference type="Proteomes" id="UP001149140">
    <property type="component" value="Unassembled WGS sequence"/>
</dbReference>
<accession>A0A9X3MTA1</accession>
<evidence type="ECO:0000256" key="2">
    <source>
        <dbReference type="ARBA" id="ARBA00023125"/>
    </source>
</evidence>